<dbReference type="EMBL" id="JXTB01000048">
    <property type="protein sequence ID" value="PON70717.1"/>
    <property type="molecule type" value="Genomic_DNA"/>
</dbReference>
<sequence>MVEERDDEIPIYGQSTTLLTLKVHRGGPMVDIGGFKQFLDGAPGCDDFVCVETSTVLTEILLICTEVFRVVEMFLDHSVRGEYGSSTMPDEPEFDGGAINGEEENEISREVENETEDKDEDEDEDDNNYNDFDCWDIDHEMLDDEVVVNDETEKHLVRFGKSKENAPMIVEPNESRDEINICNDEDGIKLTRR</sequence>
<gene>
    <name evidence="2" type="ORF">PanWU01x14_077430</name>
</gene>
<name>A0A2P5DBQ5_PARAD</name>
<accession>A0A2P5DBQ5</accession>
<evidence type="ECO:0000256" key="1">
    <source>
        <dbReference type="SAM" id="MobiDB-lite"/>
    </source>
</evidence>
<evidence type="ECO:0000313" key="3">
    <source>
        <dbReference type="Proteomes" id="UP000237105"/>
    </source>
</evidence>
<organism evidence="2 3">
    <name type="scientific">Parasponia andersonii</name>
    <name type="common">Sponia andersonii</name>
    <dbReference type="NCBI Taxonomy" id="3476"/>
    <lineage>
        <taxon>Eukaryota</taxon>
        <taxon>Viridiplantae</taxon>
        <taxon>Streptophyta</taxon>
        <taxon>Embryophyta</taxon>
        <taxon>Tracheophyta</taxon>
        <taxon>Spermatophyta</taxon>
        <taxon>Magnoliopsida</taxon>
        <taxon>eudicotyledons</taxon>
        <taxon>Gunneridae</taxon>
        <taxon>Pentapetalae</taxon>
        <taxon>rosids</taxon>
        <taxon>fabids</taxon>
        <taxon>Rosales</taxon>
        <taxon>Cannabaceae</taxon>
        <taxon>Parasponia</taxon>
    </lineage>
</organism>
<feature type="compositionally biased region" description="Acidic residues" evidence="1">
    <location>
        <begin position="113"/>
        <end position="128"/>
    </location>
</feature>
<protein>
    <submittedName>
        <fullName evidence="2">Uncharacterized protein</fullName>
    </submittedName>
</protein>
<keyword evidence="3" id="KW-1185">Reference proteome</keyword>
<dbReference type="Proteomes" id="UP000237105">
    <property type="component" value="Unassembled WGS sequence"/>
</dbReference>
<feature type="region of interest" description="Disordered" evidence="1">
    <location>
        <begin position="81"/>
        <end position="130"/>
    </location>
</feature>
<evidence type="ECO:0000313" key="2">
    <source>
        <dbReference type="EMBL" id="PON70717.1"/>
    </source>
</evidence>
<proteinExistence type="predicted"/>
<dbReference type="AlphaFoldDB" id="A0A2P5DBQ5"/>
<comment type="caution">
    <text evidence="2">The sequence shown here is derived from an EMBL/GenBank/DDBJ whole genome shotgun (WGS) entry which is preliminary data.</text>
</comment>
<reference evidence="3" key="1">
    <citation type="submission" date="2016-06" db="EMBL/GenBank/DDBJ databases">
        <title>Parallel loss of symbiosis genes in relatives of nitrogen-fixing non-legume Parasponia.</title>
        <authorList>
            <person name="Van Velzen R."/>
            <person name="Holmer R."/>
            <person name="Bu F."/>
            <person name="Rutten L."/>
            <person name="Van Zeijl A."/>
            <person name="Liu W."/>
            <person name="Santuari L."/>
            <person name="Cao Q."/>
            <person name="Sharma T."/>
            <person name="Shen D."/>
            <person name="Roswanjaya Y."/>
            <person name="Wardhani T."/>
            <person name="Kalhor M.S."/>
            <person name="Jansen J."/>
            <person name="Van den Hoogen J."/>
            <person name="Gungor B."/>
            <person name="Hartog M."/>
            <person name="Hontelez J."/>
            <person name="Verver J."/>
            <person name="Yang W.-C."/>
            <person name="Schijlen E."/>
            <person name="Repin R."/>
            <person name="Schilthuizen M."/>
            <person name="Schranz E."/>
            <person name="Heidstra R."/>
            <person name="Miyata K."/>
            <person name="Fedorova E."/>
            <person name="Kohlen W."/>
            <person name="Bisseling T."/>
            <person name="Smit S."/>
            <person name="Geurts R."/>
        </authorList>
    </citation>
    <scope>NUCLEOTIDE SEQUENCE [LARGE SCALE GENOMIC DNA]</scope>
    <source>
        <strain evidence="3">cv. WU1-14</strain>
    </source>
</reference>